<accession>Q11LS7</accession>
<dbReference type="STRING" id="266779.Meso_0244"/>
<dbReference type="Pfam" id="PF23987">
    <property type="entry name" value="Phage_holin_10"/>
    <property type="match status" value="1"/>
</dbReference>
<dbReference type="KEGG" id="mes:Meso_0244"/>
<dbReference type="InterPro" id="IPR058159">
    <property type="entry name" value="Phage_holin_10"/>
</dbReference>
<organism evidence="1">
    <name type="scientific">Chelativorans sp. (strain BNC1)</name>
    <dbReference type="NCBI Taxonomy" id="266779"/>
    <lineage>
        <taxon>Bacteria</taxon>
        <taxon>Pseudomonadati</taxon>
        <taxon>Pseudomonadota</taxon>
        <taxon>Alphaproteobacteria</taxon>
        <taxon>Hyphomicrobiales</taxon>
        <taxon>Phyllobacteriaceae</taxon>
        <taxon>Chelativorans</taxon>
    </lineage>
</organism>
<evidence type="ECO:0000313" key="1">
    <source>
        <dbReference type="EMBL" id="ABG61648.1"/>
    </source>
</evidence>
<reference evidence="1" key="1">
    <citation type="submission" date="2006-06" db="EMBL/GenBank/DDBJ databases">
        <title>Complete sequence of chromosome of Chelativorans sp. BNC1.</title>
        <authorList>
            <consortium name="US DOE Joint Genome Institute"/>
            <person name="Copeland A."/>
            <person name="Lucas S."/>
            <person name="Lapidus A."/>
            <person name="Barry K."/>
            <person name="Detter J.C."/>
            <person name="Glavina del Rio T."/>
            <person name="Hammon N."/>
            <person name="Israni S."/>
            <person name="Dalin E."/>
            <person name="Tice H."/>
            <person name="Pitluck S."/>
            <person name="Chertkov O."/>
            <person name="Brettin T."/>
            <person name="Bruce D."/>
            <person name="Han C."/>
            <person name="Tapia R."/>
            <person name="Gilna P."/>
            <person name="Schmutz J."/>
            <person name="Larimer F."/>
            <person name="Land M."/>
            <person name="Hauser L."/>
            <person name="Kyrpides N."/>
            <person name="Mikhailova N."/>
            <person name="Richardson P."/>
        </authorList>
    </citation>
    <scope>NUCLEOTIDE SEQUENCE</scope>
    <source>
        <strain evidence="1">BNC1</strain>
    </source>
</reference>
<proteinExistence type="predicted"/>
<gene>
    <name evidence="1" type="ordered locus">Meso_0244</name>
</gene>
<dbReference type="AlphaFoldDB" id="Q11LS7"/>
<protein>
    <submittedName>
        <fullName evidence="1">Uncharacterized protein</fullName>
    </submittedName>
</protein>
<dbReference type="eggNOG" id="ENOG5033G05">
    <property type="taxonomic scope" value="Bacteria"/>
</dbReference>
<dbReference type="OrthoDB" id="8454970at2"/>
<sequence>MSGPIARIILRYVAGMLVAKGILDPDSASLINTDPDLIELATAAVGVLMGIGTEFFYRLARKMGWEL</sequence>
<name>Q11LS7_CHESB</name>
<dbReference type="EMBL" id="CP000390">
    <property type="protein sequence ID" value="ABG61648.1"/>
    <property type="molecule type" value="Genomic_DNA"/>
</dbReference>
<dbReference type="HOGENOM" id="CLU_205105_0_0_5"/>